<evidence type="ECO:0008006" key="3">
    <source>
        <dbReference type="Google" id="ProtNLM"/>
    </source>
</evidence>
<dbReference type="KEGG" id="tee:Tel_01745"/>
<reference evidence="1" key="1">
    <citation type="submission" date="2015-10" db="EMBL/GenBank/DDBJ databases">
        <title>Description of Candidatus Tenderia electrophaga gen. nov, sp. nov., an Uncultivated Electroautotroph from a Biocathode Enrichment.</title>
        <authorList>
            <person name="Eddie B.J."/>
            <person name="Malanoski A.P."/>
            <person name="Wang Z."/>
            <person name="Hall R.J."/>
            <person name="Oh S.D."/>
            <person name="Heiner C."/>
            <person name="Lin B."/>
            <person name="Strycharz-Glaven S.M."/>
        </authorList>
    </citation>
    <scope>NUCLEOTIDE SEQUENCE [LARGE SCALE GENOMIC DNA]</scope>
    <source>
        <strain evidence="1">NRL1</strain>
    </source>
</reference>
<organism evidence="1 2">
    <name type="scientific">Candidatus Tenderia electrophaga</name>
    <dbReference type="NCBI Taxonomy" id="1748243"/>
    <lineage>
        <taxon>Bacteria</taxon>
        <taxon>Pseudomonadati</taxon>
        <taxon>Pseudomonadota</taxon>
        <taxon>Gammaproteobacteria</taxon>
        <taxon>Candidatus Tenderiales</taxon>
        <taxon>Candidatus Tenderiaceae</taxon>
        <taxon>Candidatus Tenderia</taxon>
    </lineage>
</organism>
<keyword evidence="2" id="KW-1185">Reference proteome</keyword>
<accession>A0A0S2T9Y5</accession>
<evidence type="ECO:0000313" key="2">
    <source>
        <dbReference type="Proteomes" id="UP000055136"/>
    </source>
</evidence>
<evidence type="ECO:0000313" key="1">
    <source>
        <dbReference type="EMBL" id="ALP51961.1"/>
    </source>
</evidence>
<dbReference type="Pfam" id="PF11006">
    <property type="entry name" value="DUF2845"/>
    <property type="match status" value="1"/>
</dbReference>
<gene>
    <name evidence="1" type="ORF">Tel_01745</name>
</gene>
<dbReference type="EMBL" id="CP013099">
    <property type="protein sequence ID" value="ALP51961.1"/>
    <property type="molecule type" value="Genomic_DNA"/>
</dbReference>
<protein>
    <recommendedName>
        <fullName evidence="3">DUF2845 domain-containing protein</fullName>
    </recommendedName>
</protein>
<dbReference type="STRING" id="1748243.Tel_01745"/>
<name>A0A0S2T9Y5_9GAMM</name>
<sequence length="96" mass="10735">MVLLQAATAHADSMRCGNLLVLSGDRQARVLERCGDPDTIESSQRFLRRDSPFSKDKVIHEVNTERWYYDFGGGSLPKVLTFENGILTRIDIAAGH</sequence>
<dbReference type="AlphaFoldDB" id="A0A0S2T9Y5"/>
<dbReference type="Proteomes" id="UP000055136">
    <property type="component" value="Chromosome"/>
</dbReference>
<dbReference type="InterPro" id="IPR021268">
    <property type="entry name" value="DUF2845"/>
</dbReference>
<proteinExistence type="predicted"/>